<keyword evidence="1" id="KW-0472">Membrane</keyword>
<keyword evidence="1" id="KW-0812">Transmembrane</keyword>
<dbReference type="Proteomes" id="UP001605989">
    <property type="component" value="Unassembled WGS sequence"/>
</dbReference>
<evidence type="ECO:0000256" key="1">
    <source>
        <dbReference type="SAM" id="Phobius"/>
    </source>
</evidence>
<keyword evidence="1" id="KW-1133">Transmembrane helix</keyword>
<name>A0ABW7DPL9_9FIRM</name>
<dbReference type="RefSeq" id="WP_059076815.1">
    <property type="nucleotide sequence ID" value="NZ_CP011940.1"/>
</dbReference>
<evidence type="ECO:0000313" key="2">
    <source>
        <dbReference type="EMBL" id="MFG6273307.1"/>
    </source>
</evidence>
<evidence type="ECO:0000313" key="3">
    <source>
        <dbReference type="Proteomes" id="UP001605989"/>
    </source>
</evidence>
<proteinExistence type="predicted"/>
<sequence>MDMVNEKEPRMNEAQKELLRQYQEYCKGTLSQEEKKRFEKIYRLLYIQGFQKENSCLLYILWCCLFALLIDAGYKAVIGGDWITPLAGLSGMIFFGFILFFIASITPD</sequence>
<reference evidence="2 3" key="1">
    <citation type="submission" date="2024-10" db="EMBL/GenBank/DDBJ databases">
        <authorList>
            <person name="Sang B.-I."/>
            <person name="Prabhaharan D."/>
        </authorList>
    </citation>
    <scope>NUCLEOTIDE SEQUENCE [LARGE SCALE GENOMIC DNA]</scope>
    <source>
        <strain evidence="2 3">MH</strain>
    </source>
</reference>
<protein>
    <submittedName>
        <fullName evidence="2">Uncharacterized protein</fullName>
    </submittedName>
</protein>
<feature type="transmembrane region" description="Helical" evidence="1">
    <location>
        <begin position="56"/>
        <end position="76"/>
    </location>
</feature>
<keyword evidence="3" id="KW-1185">Reference proteome</keyword>
<accession>A0ABW7DPL9</accession>
<dbReference type="EMBL" id="JBIEKR010000006">
    <property type="protein sequence ID" value="MFG6273307.1"/>
    <property type="molecule type" value="Genomic_DNA"/>
</dbReference>
<gene>
    <name evidence="2" type="ORF">ACGTZG_08910</name>
</gene>
<comment type="caution">
    <text evidence="2">The sequence shown here is derived from an EMBL/GenBank/DDBJ whole genome shotgun (WGS) entry which is preliminary data.</text>
</comment>
<organism evidence="2 3">
    <name type="scientific">Megasphaera hexanoica</name>
    <dbReference type="NCBI Taxonomy" id="1675036"/>
    <lineage>
        <taxon>Bacteria</taxon>
        <taxon>Bacillati</taxon>
        <taxon>Bacillota</taxon>
        <taxon>Negativicutes</taxon>
        <taxon>Veillonellales</taxon>
        <taxon>Veillonellaceae</taxon>
        <taxon>Megasphaera</taxon>
    </lineage>
</organism>
<feature type="transmembrane region" description="Helical" evidence="1">
    <location>
        <begin position="82"/>
        <end position="103"/>
    </location>
</feature>